<accession>A0A840BLD9</accession>
<dbReference type="Gene3D" id="3.40.50.2300">
    <property type="match status" value="1"/>
</dbReference>
<feature type="chain" id="PRO_5032315093" evidence="1">
    <location>
        <begin position="30"/>
        <end position="627"/>
    </location>
</feature>
<keyword evidence="4" id="KW-1185">Reference proteome</keyword>
<dbReference type="SUPFAM" id="SSF53822">
    <property type="entry name" value="Periplasmic binding protein-like I"/>
    <property type="match status" value="1"/>
</dbReference>
<organism evidence="3 4">
    <name type="scientific">Niveibacterium umoris</name>
    <dbReference type="NCBI Taxonomy" id="1193620"/>
    <lineage>
        <taxon>Bacteria</taxon>
        <taxon>Pseudomonadati</taxon>
        <taxon>Pseudomonadota</taxon>
        <taxon>Betaproteobacteria</taxon>
        <taxon>Rhodocyclales</taxon>
        <taxon>Rhodocyclaceae</taxon>
        <taxon>Niveibacterium</taxon>
    </lineage>
</organism>
<protein>
    <submittedName>
        <fullName evidence="3">ABC-type sugar transport system substrate-binding protein</fullName>
    </submittedName>
</protein>
<reference evidence="3 4" key="1">
    <citation type="submission" date="2020-08" db="EMBL/GenBank/DDBJ databases">
        <title>Genomic Encyclopedia of Type Strains, Phase IV (KMG-IV): sequencing the most valuable type-strain genomes for metagenomic binning, comparative biology and taxonomic classification.</title>
        <authorList>
            <person name="Goeker M."/>
        </authorList>
    </citation>
    <scope>NUCLEOTIDE SEQUENCE [LARGE SCALE GENOMIC DNA]</scope>
    <source>
        <strain evidence="3 4">DSM 106739</strain>
    </source>
</reference>
<dbReference type="RefSeq" id="WP_183636327.1">
    <property type="nucleotide sequence ID" value="NZ_BAABLE010000005.1"/>
</dbReference>
<evidence type="ECO:0000313" key="3">
    <source>
        <dbReference type="EMBL" id="MBB4014381.1"/>
    </source>
</evidence>
<comment type="caution">
    <text evidence="3">The sequence shown here is derived from an EMBL/GenBank/DDBJ whole genome shotgun (WGS) entry which is preliminary data.</text>
</comment>
<sequence length="627" mass="68395">MPGAQGHLIRFLICVTALAAAFCTPGTCAENAPIAAAPASAPTADGPLAQSGKHIAVIMADMRNGGIVGVYREFEAAARVLGWELFIFNGEGDPRQIRQHLKQSIQQDIDGIVLVGADAAQVSDLLAVAARWHLPVVGWHAAAEPGPTDGLLANIATATYDVARSVVDYTINNSSERIGVVLIGDSRFAVSNRKIANLSAMLAECARCDVLSTEDVPIAAAAQSMPPLVRRLGAQFGRRWTHTIAINDIYFDHINAPLMEIRRRDIRNIAAGDGSASALARISGQKSAQIATIAEPLDLQGWQIADALHRAFAGAAQADPSSRPLVLDAASLAARSRENREPFKLAYAAEWRRPPRADDTRLIVEFPHPEVIGDHRADYPIHLLQHALDAAGVRYLMRPSRYAMTQSRAFTELDTGSLSVTWSMTSIEREAAYRPVRIPIDKGLFGWRIPLVRRDSLARFEAVRTLSDLKQIEAGQGFDWPDLGILKAQGFAVTPGVDAPRLAKMLAARRFDWFPRALPEIWHEAVDGAADDLVVEPTLAIHYPTAIYYFVRADNSALAEAIESGLERCLRDGTFERMFQQEHGEAIQRARLANRRIFELGNPLLPAATPLSRKVLWFAPESAAPAP</sequence>
<dbReference type="InterPro" id="IPR025997">
    <property type="entry name" value="SBP_2_dom"/>
</dbReference>
<feature type="signal peptide" evidence="1">
    <location>
        <begin position="1"/>
        <end position="29"/>
    </location>
</feature>
<keyword evidence="3" id="KW-0762">Sugar transport</keyword>
<proteinExistence type="predicted"/>
<keyword evidence="1" id="KW-0732">Signal</keyword>
<dbReference type="AlphaFoldDB" id="A0A840BLD9"/>
<dbReference type="Proteomes" id="UP000561045">
    <property type="component" value="Unassembled WGS sequence"/>
</dbReference>
<dbReference type="InterPro" id="IPR028082">
    <property type="entry name" value="Peripla_BP_I"/>
</dbReference>
<name>A0A840BLD9_9RHOO</name>
<gene>
    <name evidence="3" type="ORF">GGR36_003727</name>
</gene>
<dbReference type="SUPFAM" id="SSF53850">
    <property type="entry name" value="Periplasmic binding protein-like II"/>
    <property type="match status" value="1"/>
</dbReference>
<keyword evidence="3" id="KW-0813">Transport</keyword>
<evidence type="ECO:0000313" key="4">
    <source>
        <dbReference type="Proteomes" id="UP000561045"/>
    </source>
</evidence>
<dbReference type="Pfam" id="PF13407">
    <property type="entry name" value="Peripla_BP_4"/>
    <property type="match status" value="1"/>
</dbReference>
<evidence type="ECO:0000259" key="2">
    <source>
        <dbReference type="Pfam" id="PF13407"/>
    </source>
</evidence>
<evidence type="ECO:0000256" key="1">
    <source>
        <dbReference type="SAM" id="SignalP"/>
    </source>
</evidence>
<dbReference type="EMBL" id="JACIET010000002">
    <property type="protein sequence ID" value="MBB4014381.1"/>
    <property type="molecule type" value="Genomic_DNA"/>
</dbReference>
<feature type="domain" description="Periplasmic binding protein" evidence="2">
    <location>
        <begin position="55"/>
        <end position="314"/>
    </location>
</feature>